<dbReference type="GeneID" id="302271809"/>
<dbReference type="Proteomes" id="UP000254107">
    <property type="component" value="Unassembled WGS sequence"/>
</dbReference>
<sequence>MWYGFGVIWDGSQGQIRFVCVLSPYPLPTYQANKNTAISGVG</sequence>
<evidence type="ECO:0000313" key="2">
    <source>
        <dbReference type="Proteomes" id="UP000254107"/>
    </source>
</evidence>
<dbReference type="RefSeq" id="WP_255216946.1">
    <property type="nucleotide sequence ID" value="NZ_MXAN01000033.1"/>
</dbReference>
<gene>
    <name evidence="1" type="ORF">NCTC7911_03035</name>
</gene>
<dbReference type="AlphaFoldDB" id="A0A378UBT5"/>
<protein>
    <submittedName>
        <fullName evidence="1">Uncharacterized protein</fullName>
    </submittedName>
</protein>
<dbReference type="EMBL" id="UGQC01000004">
    <property type="protein sequence ID" value="STZ74854.1"/>
    <property type="molecule type" value="Genomic_DNA"/>
</dbReference>
<organism evidence="1 2">
    <name type="scientific">Moraxella lacunata</name>
    <dbReference type="NCBI Taxonomy" id="477"/>
    <lineage>
        <taxon>Bacteria</taxon>
        <taxon>Pseudomonadati</taxon>
        <taxon>Pseudomonadota</taxon>
        <taxon>Gammaproteobacteria</taxon>
        <taxon>Moraxellales</taxon>
        <taxon>Moraxellaceae</taxon>
        <taxon>Moraxella</taxon>
    </lineage>
</organism>
<reference evidence="1 2" key="1">
    <citation type="submission" date="2018-06" db="EMBL/GenBank/DDBJ databases">
        <authorList>
            <consortium name="Pathogen Informatics"/>
            <person name="Doyle S."/>
        </authorList>
    </citation>
    <scope>NUCLEOTIDE SEQUENCE [LARGE SCALE GENOMIC DNA]</scope>
    <source>
        <strain evidence="1 2">NCTC7911</strain>
    </source>
</reference>
<proteinExistence type="predicted"/>
<keyword evidence="2" id="KW-1185">Reference proteome</keyword>
<name>A0A378UBT5_MORLA</name>
<accession>A0A378UBT5</accession>
<evidence type="ECO:0000313" key="1">
    <source>
        <dbReference type="EMBL" id="STZ74854.1"/>
    </source>
</evidence>